<protein>
    <submittedName>
        <fullName evidence="1">Uncharacterized protein</fullName>
    </submittedName>
</protein>
<dbReference type="Proteomes" id="UP000596248">
    <property type="component" value="Chromosome"/>
</dbReference>
<accession>A0ABX7FGQ2</accession>
<evidence type="ECO:0000313" key="1">
    <source>
        <dbReference type="EMBL" id="QRG65371.1"/>
    </source>
</evidence>
<keyword evidence="2" id="KW-1185">Reference proteome</keyword>
<organism evidence="1 2">
    <name type="scientific">Brevibacillus choshinensis</name>
    <dbReference type="NCBI Taxonomy" id="54911"/>
    <lineage>
        <taxon>Bacteria</taxon>
        <taxon>Bacillati</taxon>
        <taxon>Bacillota</taxon>
        <taxon>Bacilli</taxon>
        <taxon>Bacillales</taxon>
        <taxon>Paenibacillaceae</taxon>
        <taxon>Brevibacillus</taxon>
    </lineage>
</organism>
<reference evidence="1 2" key="1">
    <citation type="submission" date="2021-01" db="EMBL/GenBank/DDBJ databases">
        <title>Identification of strong promoters based on the transcriptome of Brevibacillus choshinensis.</title>
        <authorList>
            <person name="Yao D."/>
            <person name="Zhang K."/>
            <person name="Wu J."/>
        </authorList>
    </citation>
    <scope>NUCLEOTIDE SEQUENCE [LARGE SCALE GENOMIC DNA]</scope>
    <source>
        <strain evidence="1 2">HPD31-SP3</strain>
    </source>
</reference>
<name>A0ABX7FGQ2_BRECH</name>
<gene>
    <name evidence="1" type="ORF">JNE38_17235</name>
</gene>
<sequence>MITIPLMGNRPLSHRFSYSISPLYELAASLHTLAQPTPPEHFSPWIHEKLSHFQVVRLMKDWEYFLPLFRFAIPDSFDPYQTKGVMAVNDQYEYFVTLTTPHFLKSLTKALDAWNAHHDQPEVADDLREDPEYVKGRFSLFISSYWQLSFESNWEEIAPEFVKEAERIHHSLEDHASLSDLLQGILPAIQLDAEQLTLACPHKGQTHEAQKLILYPSYYYAGEPLVTVKDADVHLLYSFTTPSAPTKNAL</sequence>
<dbReference type="RefSeq" id="WP_203254888.1">
    <property type="nucleotide sequence ID" value="NZ_CP069127.1"/>
</dbReference>
<evidence type="ECO:0000313" key="2">
    <source>
        <dbReference type="Proteomes" id="UP000596248"/>
    </source>
</evidence>
<dbReference type="EMBL" id="CP069127">
    <property type="protein sequence ID" value="QRG65371.1"/>
    <property type="molecule type" value="Genomic_DNA"/>
</dbReference>
<proteinExistence type="predicted"/>